<evidence type="ECO:0000256" key="5">
    <source>
        <dbReference type="ARBA" id="ARBA00023157"/>
    </source>
</evidence>
<comment type="caution">
    <text evidence="8">The sequence shown here is derived from an EMBL/GenBank/DDBJ whole genome shotgun (WGS) entry which is preliminary data.</text>
</comment>
<dbReference type="InterPro" id="IPR001314">
    <property type="entry name" value="Peptidase_S1A"/>
</dbReference>
<dbReference type="Gene3D" id="2.40.10.10">
    <property type="entry name" value="Trypsin-like serine proteases"/>
    <property type="match status" value="1"/>
</dbReference>
<dbReference type="CDD" id="cd00190">
    <property type="entry name" value="Tryp_SPc"/>
    <property type="match status" value="1"/>
</dbReference>
<keyword evidence="3" id="KW-0378">Hydrolase</keyword>
<evidence type="ECO:0000259" key="7">
    <source>
        <dbReference type="PROSITE" id="PS50240"/>
    </source>
</evidence>
<dbReference type="PRINTS" id="PR00722">
    <property type="entry name" value="CHYMOTRYPSIN"/>
</dbReference>
<evidence type="ECO:0000256" key="6">
    <source>
        <dbReference type="SAM" id="SignalP"/>
    </source>
</evidence>
<reference evidence="8 9" key="1">
    <citation type="submission" date="2020-08" db="EMBL/GenBank/DDBJ databases">
        <title>Aphidius gifuensis genome sequencing and assembly.</title>
        <authorList>
            <person name="Du Z."/>
        </authorList>
    </citation>
    <scope>NUCLEOTIDE SEQUENCE [LARGE SCALE GENOMIC DNA]</scope>
    <source>
        <strain evidence="8">YNYX2018</strain>
        <tissue evidence="8">Adults</tissue>
    </source>
</reference>
<dbReference type="SUPFAM" id="SSF50494">
    <property type="entry name" value="Trypsin-like serine proteases"/>
    <property type="match status" value="1"/>
</dbReference>
<dbReference type="InterPro" id="IPR001254">
    <property type="entry name" value="Trypsin_dom"/>
</dbReference>
<dbReference type="PROSITE" id="PS50240">
    <property type="entry name" value="TRYPSIN_DOM"/>
    <property type="match status" value="1"/>
</dbReference>
<name>A0A834XK15_APHGI</name>
<accession>A0A834XK15</accession>
<dbReference type="Proteomes" id="UP000639338">
    <property type="component" value="Unassembled WGS sequence"/>
</dbReference>
<gene>
    <name evidence="8" type="ORF">HCN44_003158</name>
</gene>
<dbReference type="FunFam" id="2.40.10.10:FF:000068">
    <property type="entry name" value="transmembrane protease serine 2"/>
    <property type="match status" value="1"/>
</dbReference>
<evidence type="ECO:0000256" key="4">
    <source>
        <dbReference type="ARBA" id="ARBA00022825"/>
    </source>
</evidence>
<dbReference type="GO" id="GO:0004252">
    <property type="term" value="F:serine-type endopeptidase activity"/>
    <property type="evidence" value="ECO:0007669"/>
    <property type="project" value="InterPro"/>
</dbReference>
<proteinExistence type="inferred from homology"/>
<evidence type="ECO:0000256" key="3">
    <source>
        <dbReference type="ARBA" id="ARBA00022801"/>
    </source>
</evidence>
<dbReference type="PANTHER" id="PTHR24276:SF91">
    <property type="entry name" value="AT26814P-RELATED"/>
    <property type="match status" value="1"/>
</dbReference>
<feature type="chain" id="PRO_5032598999" description="Peptidase S1 domain-containing protein" evidence="6">
    <location>
        <begin position="20"/>
        <end position="253"/>
    </location>
</feature>
<keyword evidence="2" id="KW-0645">Protease</keyword>
<keyword evidence="4" id="KW-0720">Serine protease</keyword>
<organism evidence="8 9">
    <name type="scientific">Aphidius gifuensis</name>
    <name type="common">Parasitoid wasp</name>
    <dbReference type="NCBI Taxonomy" id="684658"/>
    <lineage>
        <taxon>Eukaryota</taxon>
        <taxon>Metazoa</taxon>
        <taxon>Ecdysozoa</taxon>
        <taxon>Arthropoda</taxon>
        <taxon>Hexapoda</taxon>
        <taxon>Insecta</taxon>
        <taxon>Pterygota</taxon>
        <taxon>Neoptera</taxon>
        <taxon>Endopterygota</taxon>
        <taxon>Hymenoptera</taxon>
        <taxon>Apocrita</taxon>
        <taxon>Ichneumonoidea</taxon>
        <taxon>Braconidae</taxon>
        <taxon>Aphidiinae</taxon>
        <taxon>Aphidius</taxon>
    </lineage>
</organism>
<dbReference type="PANTHER" id="PTHR24276">
    <property type="entry name" value="POLYSERASE-RELATED"/>
    <property type="match status" value="1"/>
</dbReference>
<protein>
    <recommendedName>
        <fullName evidence="7">Peptidase S1 domain-containing protein</fullName>
    </recommendedName>
</protein>
<feature type="signal peptide" evidence="6">
    <location>
        <begin position="1"/>
        <end position="19"/>
    </location>
</feature>
<dbReference type="InterPro" id="IPR009003">
    <property type="entry name" value="Peptidase_S1_PA"/>
</dbReference>
<evidence type="ECO:0000256" key="2">
    <source>
        <dbReference type="ARBA" id="ARBA00022670"/>
    </source>
</evidence>
<dbReference type="OrthoDB" id="8189841at2759"/>
<evidence type="ECO:0000313" key="9">
    <source>
        <dbReference type="Proteomes" id="UP000639338"/>
    </source>
</evidence>
<keyword evidence="6" id="KW-0732">Signal</keyword>
<dbReference type="SMART" id="SM00020">
    <property type="entry name" value="Tryp_SPc"/>
    <property type="match status" value="1"/>
</dbReference>
<dbReference type="GO" id="GO:0006508">
    <property type="term" value="P:proteolysis"/>
    <property type="evidence" value="ECO:0007669"/>
    <property type="project" value="UniProtKB-KW"/>
</dbReference>
<dbReference type="AlphaFoldDB" id="A0A834XK15"/>
<dbReference type="InterPro" id="IPR050430">
    <property type="entry name" value="Peptidase_S1"/>
</dbReference>
<dbReference type="InterPro" id="IPR043504">
    <property type="entry name" value="Peptidase_S1_PA_chymotrypsin"/>
</dbReference>
<dbReference type="Pfam" id="PF00089">
    <property type="entry name" value="Trypsin"/>
    <property type="match status" value="1"/>
</dbReference>
<evidence type="ECO:0000256" key="1">
    <source>
        <dbReference type="ARBA" id="ARBA00007664"/>
    </source>
</evidence>
<evidence type="ECO:0000313" key="8">
    <source>
        <dbReference type="EMBL" id="KAF7987396.1"/>
    </source>
</evidence>
<dbReference type="EMBL" id="JACMRX010000006">
    <property type="protein sequence ID" value="KAF7987396.1"/>
    <property type="molecule type" value="Genomic_DNA"/>
</dbReference>
<keyword evidence="5" id="KW-1015">Disulfide bond</keyword>
<sequence length="253" mass="28648">MMILCWILYFSILISVVYGNFARKIYGGERVSIFSYPYQVSIQIRNHHMCGGVIISENHVLSAASCVLAEENVVYGNIQVLAGTHDITDYRNGLINQVSHVIYHELYNPRNNWINDIAILKLQLPLIVMGGWRSAYVSSIAPKSTYCHVTGWGKDPITNNLSRFLQRLKVRIISSSSCTKNHYKETNLSSKQHCFFPIPTSAGVSQGSGGSPVMYGRQILGIISLDSLDVNQPAIFTRIFRYVNWIERMKRKI</sequence>
<comment type="similarity">
    <text evidence="1">Belongs to the peptidase S1 family.</text>
</comment>
<keyword evidence="9" id="KW-1185">Reference proteome</keyword>
<feature type="domain" description="Peptidase S1" evidence="7">
    <location>
        <begin position="25"/>
        <end position="251"/>
    </location>
</feature>